<evidence type="ECO:0000256" key="2">
    <source>
        <dbReference type="ARBA" id="ARBA00012438"/>
    </source>
</evidence>
<dbReference type="InterPro" id="IPR036890">
    <property type="entry name" value="HATPase_C_sf"/>
</dbReference>
<keyword evidence="8" id="KW-0902">Two-component regulatory system</keyword>
<evidence type="ECO:0000256" key="6">
    <source>
        <dbReference type="ARBA" id="ARBA00022777"/>
    </source>
</evidence>
<dbReference type="PROSITE" id="PS50109">
    <property type="entry name" value="HIS_KIN"/>
    <property type="match status" value="1"/>
</dbReference>
<evidence type="ECO:0000256" key="1">
    <source>
        <dbReference type="ARBA" id="ARBA00000085"/>
    </source>
</evidence>
<dbReference type="EMBL" id="NXGJ01000011">
    <property type="protein sequence ID" value="PRM87281.1"/>
    <property type="molecule type" value="Genomic_DNA"/>
</dbReference>
<dbReference type="PRINTS" id="PR00344">
    <property type="entry name" value="BCTRLSENSOR"/>
</dbReference>
<evidence type="ECO:0000256" key="8">
    <source>
        <dbReference type="ARBA" id="ARBA00023012"/>
    </source>
</evidence>
<dbReference type="InterPro" id="IPR003594">
    <property type="entry name" value="HATPase_dom"/>
</dbReference>
<dbReference type="InterPro" id="IPR036097">
    <property type="entry name" value="HisK_dim/P_sf"/>
</dbReference>
<dbReference type="SMART" id="SM00388">
    <property type="entry name" value="HisKA"/>
    <property type="match status" value="1"/>
</dbReference>
<evidence type="ECO:0000313" key="12">
    <source>
        <dbReference type="EMBL" id="PRM87281.1"/>
    </source>
</evidence>
<sequence length="499" mass="57495">MSSPAKNKFDIICNTVDNGIIVLNKDLRVLFWNRWLETRTGIEANSIIDKNILDFYSNIDEKKLKRKIITALKLNSPTFYTPQTDNFLINIEINNISDRVFNQMQQSITITPLDLEESLVILYIYDITFLSETNYKLEMAKKNLSEKNEELRLILDTTMEAIIIFKDNSVVDCNKIAIELFNKQMKYELINKSFDDLINNKNSDIFNEKEPFETNLIREDGSEFNAIINIKDTSLNNQIFKIVTIVDIEDLKRKENLMAEQTKLAAMGEMLGNIAHQWRQPLNIISMSSSNLKLKNDIGELCSSTLSESLSLILRTTNHLSDTIDTFNDFLKTDKEKSFFNINENIKNSISLVDSFFKNFNIDIILELEEGIFINSVANEFSQAFINILNNAKDAIVLNLKDDENGLIKIKTKKIDNFIEISILDNAKGIEKDILNKIFEPYFTTKHKYQGTGLGLYMTRKIINSSMGGEITVQNKKFVHNQKKYEGAEFKIKIPIKLD</sequence>
<evidence type="ECO:0000256" key="7">
    <source>
        <dbReference type="ARBA" id="ARBA00022840"/>
    </source>
</evidence>
<keyword evidence="9" id="KW-0175">Coiled coil</keyword>
<keyword evidence="3" id="KW-0597">Phosphoprotein</keyword>
<dbReference type="RefSeq" id="WP_105909543.1">
    <property type="nucleotide sequence ID" value="NZ_NXGJ01000011.1"/>
</dbReference>
<evidence type="ECO:0000256" key="4">
    <source>
        <dbReference type="ARBA" id="ARBA00022679"/>
    </source>
</evidence>
<accession>A0A2S9SL08</accession>
<organism evidence="12 13">
    <name type="scientific">Aliarcobacter cryaerophilus</name>
    <dbReference type="NCBI Taxonomy" id="28198"/>
    <lineage>
        <taxon>Bacteria</taxon>
        <taxon>Pseudomonadati</taxon>
        <taxon>Campylobacterota</taxon>
        <taxon>Epsilonproteobacteria</taxon>
        <taxon>Campylobacterales</taxon>
        <taxon>Arcobacteraceae</taxon>
        <taxon>Aliarcobacter</taxon>
    </lineage>
</organism>
<dbReference type="PANTHER" id="PTHR43065:SF10">
    <property type="entry name" value="PEROXIDE STRESS-ACTIVATED HISTIDINE KINASE MAK3"/>
    <property type="match status" value="1"/>
</dbReference>
<dbReference type="InterPro" id="IPR035965">
    <property type="entry name" value="PAS-like_dom_sf"/>
</dbReference>
<dbReference type="PANTHER" id="PTHR43065">
    <property type="entry name" value="SENSOR HISTIDINE KINASE"/>
    <property type="match status" value="1"/>
</dbReference>
<dbReference type="Gene3D" id="1.10.287.130">
    <property type="match status" value="1"/>
</dbReference>
<dbReference type="PROSITE" id="PS50112">
    <property type="entry name" value="PAS"/>
    <property type="match status" value="1"/>
</dbReference>
<evidence type="ECO:0000259" key="10">
    <source>
        <dbReference type="PROSITE" id="PS50109"/>
    </source>
</evidence>
<dbReference type="SMART" id="SM00387">
    <property type="entry name" value="HATPase_c"/>
    <property type="match status" value="1"/>
</dbReference>
<keyword evidence="6 12" id="KW-0418">Kinase</keyword>
<dbReference type="Pfam" id="PF13426">
    <property type="entry name" value="PAS_9"/>
    <property type="match status" value="1"/>
</dbReference>
<dbReference type="InterPro" id="IPR013767">
    <property type="entry name" value="PAS_fold"/>
</dbReference>
<dbReference type="Pfam" id="PF00512">
    <property type="entry name" value="HisKA"/>
    <property type="match status" value="1"/>
</dbReference>
<protein>
    <recommendedName>
        <fullName evidence="2">histidine kinase</fullName>
        <ecNumber evidence="2">2.7.13.3</ecNumber>
    </recommendedName>
</protein>
<dbReference type="GO" id="GO:0005524">
    <property type="term" value="F:ATP binding"/>
    <property type="evidence" value="ECO:0007669"/>
    <property type="project" value="UniProtKB-KW"/>
</dbReference>
<dbReference type="CDD" id="cd00082">
    <property type="entry name" value="HisKA"/>
    <property type="match status" value="1"/>
</dbReference>
<keyword evidence="4" id="KW-0808">Transferase</keyword>
<dbReference type="GO" id="GO:0000155">
    <property type="term" value="F:phosphorelay sensor kinase activity"/>
    <property type="evidence" value="ECO:0007669"/>
    <property type="project" value="InterPro"/>
</dbReference>
<proteinExistence type="predicted"/>
<dbReference type="InterPro" id="IPR005467">
    <property type="entry name" value="His_kinase_dom"/>
</dbReference>
<feature type="domain" description="PAS" evidence="11">
    <location>
        <begin position="5"/>
        <end position="75"/>
    </location>
</feature>
<dbReference type="SUPFAM" id="SSF55785">
    <property type="entry name" value="PYP-like sensor domain (PAS domain)"/>
    <property type="match status" value="2"/>
</dbReference>
<dbReference type="CDD" id="cd00130">
    <property type="entry name" value="PAS"/>
    <property type="match status" value="1"/>
</dbReference>
<reference evidence="12 13" key="1">
    <citation type="submission" date="2017-09" db="EMBL/GenBank/DDBJ databases">
        <title>Reassesment of A. cryaerophilus.</title>
        <authorList>
            <person name="Perez-Cataluna A."/>
            <person name="Collado L."/>
            <person name="Salgado O."/>
            <person name="Lefinanco V."/>
            <person name="Figueras M.J."/>
        </authorList>
    </citation>
    <scope>NUCLEOTIDE SEQUENCE [LARGE SCALE GENOMIC DNA]</scope>
    <source>
        <strain evidence="12 13">LMG 9861</strain>
    </source>
</reference>
<dbReference type="SUPFAM" id="SSF47384">
    <property type="entry name" value="Homodimeric domain of signal transducing histidine kinase"/>
    <property type="match status" value="1"/>
</dbReference>
<evidence type="ECO:0000256" key="3">
    <source>
        <dbReference type="ARBA" id="ARBA00022553"/>
    </source>
</evidence>
<dbReference type="AlphaFoldDB" id="A0A2S9SL08"/>
<dbReference type="Gene3D" id="3.30.565.10">
    <property type="entry name" value="Histidine kinase-like ATPase, C-terminal domain"/>
    <property type="match status" value="1"/>
</dbReference>
<keyword evidence="7" id="KW-0067">ATP-binding</keyword>
<comment type="caution">
    <text evidence="12">The sequence shown here is derived from an EMBL/GenBank/DDBJ whole genome shotgun (WGS) entry which is preliminary data.</text>
</comment>
<feature type="domain" description="Histidine kinase" evidence="10">
    <location>
        <begin position="273"/>
        <end position="498"/>
    </location>
</feature>
<dbReference type="SMART" id="SM00091">
    <property type="entry name" value="PAS"/>
    <property type="match status" value="2"/>
</dbReference>
<keyword evidence="5" id="KW-0547">Nucleotide-binding</keyword>
<gene>
    <name evidence="12" type="ORF">CJ669_08430</name>
</gene>
<dbReference type="Gene3D" id="3.30.450.20">
    <property type="entry name" value="PAS domain"/>
    <property type="match status" value="2"/>
</dbReference>
<name>A0A2S9SL08_9BACT</name>
<evidence type="ECO:0000259" key="11">
    <source>
        <dbReference type="PROSITE" id="PS50112"/>
    </source>
</evidence>
<dbReference type="Pfam" id="PF02518">
    <property type="entry name" value="HATPase_c"/>
    <property type="match status" value="1"/>
</dbReference>
<evidence type="ECO:0000256" key="5">
    <source>
        <dbReference type="ARBA" id="ARBA00022741"/>
    </source>
</evidence>
<dbReference type="SUPFAM" id="SSF55874">
    <property type="entry name" value="ATPase domain of HSP90 chaperone/DNA topoisomerase II/histidine kinase"/>
    <property type="match status" value="1"/>
</dbReference>
<evidence type="ECO:0000256" key="9">
    <source>
        <dbReference type="SAM" id="Coils"/>
    </source>
</evidence>
<feature type="coiled-coil region" evidence="9">
    <location>
        <begin position="130"/>
        <end position="161"/>
    </location>
</feature>
<evidence type="ECO:0000313" key="13">
    <source>
        <dbReference type="Proteomes" id="UP000239065"/>
    </source>
</evidence>
<dbReference type="Pfam" id="PF00989">
    <property type="entry name" value="PAS"/>
    <property type="match status" value="1"/>
</dbReference>
<dbReference type="EC" id="2.7.13.3" evidence="2"/>
<dbReference type="GO" id="GO:0006355">
    <property type="term" value="P:regulation of DNA-templated transcription"/>
    <property type="evidence" value="ECO:0007669"/>
    <property type="project" value="InterPro"/>
</dbReference>
<dbReference type="InterPro" id="IPR003661">
    <property type="entry name" value="HisK_dim/P_dom"/>
</dbReference>
<dbReference type="Proteomes" id="UP000239065">
    <property type="component" value="Unassembled WGS sequence"/>
</dbReference>
<dbReference type="InterPro" id="IPR000014">
    <property type="entry name" value="PAS"/>
</dbReference>
<dbReference type="InterPro" id="IPR004358">
    <property type="entry name" value="Sig_transdc_His_kin-like_C"/>
</dbReference>
<comment type="catalytic activity">
    <reaction evidence="1">
        <text>ATP + protein L-histidine = ADP + protein N-phospho-L-histidine.</text>
        <dbReference type="EC" id="2.7.13.3"/>
    </reaction>
</comment>